<gene>
    <name evidence="2" type="ORF">DICVIV_11378</name>
</gene>
<accession>A0A0D8XFV8</accession>
<dbReference type="InterPro" id="IPR032629">
    <property type="entry name" value="DCB_dom"/>
</dbReference>
<reference evidence="2 3" key="1">
    <citation type="submission" date="2013-11" db="EMBL/GenBank/DDBJ databases">
        <title>Draft genome of the bovine lungworm Dictyocaulus viviparus.</title>
        <authorList>
            <person name="Mitreva M."/>
        </authorList>
    </citation>
    <scope>NUCLEOTIDE SEQUENCE [LARGE SCALE GENOMIC DNA]</scope>
    <source>
        <strain evidence="2 3">HannoverDv2000</strain>
    </source>
</reference>
<dbReference type="AlphaFoldDB" id="A0A0D8XFV8"/>
<evidence type="ECO:0000313" key="2">
    <source>
        <dbReference type="EMBL" id="KJH42629.1"/>
    </source>
</evidence>
<evidence type="ECO:0000259" key="1">
    <source>
        <dbReference type="Pfam" id="PF16213"/>
    </source>
</evidence>
<evidence type="ECO:0000313" key="3">
    <source>
        <dbReference type="Proteomes" id="UP000053766"/>
    </source>
</evidence>
<dbReference type="OrthoDB" id="294853at2759"/>
<keyword evidence="3" id="KW-1185">Reference proteome</keyword>
<dbReference type="STRING" id="29172.A0A0D8XFV8"/>
<reference evidence="3" key="2">
    <citation type="journal article" date="2016" name="Sci. Rep.">
        <title>Dictyocaulus viviparus genome, variome and transcriptome elucidate lungworm biology and support future intervention.</title>
        <authorList>
            <person name="McNulty S.N."/>
            <person name="Strube C."/>
            <person name="Rosa B.A."/>
            <person name="Martin J.C."/>
            <person name="Tyagi R."/>
            <person name="Choi Y.J."/>
            <person name="Wang Q."/>
            <person name="Hallsworth Pepin K."/>
            <person name="Zhang X."/>
            <person name="Ozersky P."/>
            <person name="Wilson R.K."/>
            <person name="Sternberg P.W."/>
            <person name="Gasser R.B."/>
            <person name="Mitreva M."/>
        </authorList>
    </citation>
    <scope>NUCLEOTIDE SEQUENCE [LARGE SCALE GENOMIC DNA]</scope>
    <source>
        <strain evidence="3">HannoverDv2000</strain>
    </source>
</reference>
<organism evidence="2 3">
    <name type="scientific">Dictyocaulus viviparus</name>
    <name type="common">Bovine lungworm</name>
    <dbReference type="NCBI Taxonomy" id="29172"/>
    <lineage>
        <taxon>Eukaryota</taxon>
        <taxon>Metazoa</taxon>
        <taxon>Ecdysozoa</taxon>
        <taxon>Nematoda</taxon>
        <taxon>Chromadorea</taxon>
        <taxon>Rhabditida</taxon>
        <taxon>Rhabditina</taxon>
        <taxon>Rhabditomorpha</taxon>
        <taxon>Strongyloidea</taxon>
        <taxon>Metastrongylidae</taxon>
        <taxon>Dictyocaulus</taxon>
    </lineage>
</organism>
<proteinExistence type="predicted"/>
<dbReference type="EMBL" id="KN716644">
    <property type="protein sequence ID" value="KJH42629.1"/>
    <property type="molecule type" value="Genomic_DNA"/>
</dbReference>
<dbReference type="Proteomes" id="UP000053766">
    <property type="component" value="Unassembled WGS sequence"/>
</dbReference>
<protein>
    <recommendedName>
        <fullName evidence="1">Mon2/Sec7/BIG1-like dimerisation and cyclophilin-binding domain-containing protein</fullName>
    </recommendedName>
</protein>
<dbReference type="Pfam" id="PF16213">
    <property type="entry name" value="DCB"/>
    <property type="match status" value="1"/>
</dbReference>
<sequence>MSVLSPPDAKKLIEALLCDLRQLSTEAKKKYSHVKEASESGVARVRNISTASGETNLLTNLRAAGSELLHPLILACSTRQTRLVQIALLSIQRLIQHRILEASCANVVVSELWGLVEAECEELRVLQTVPPLVSADLLVTGNALAKVCIVMCFRMHFSKDPVVINAASAAVRQLVGSVFERVIQPTECEIFLSSLMKFVDVDHKGWQRALSLEALHRIIVRQDIVRLDSLERHEAGVLPDGYVVSRAASVLNDFVQTVYATVDAITVEVSSFCSSLVFFSTDETLTEQLLCGLSSLVSVGCKLKIVPASLNCLYVLCCTCLPSITYLHSYAAFEAPKCEDLILCLKTENPF</sequence>
<name>A0A0D8XFV8_DICVI</name>
<feature type="domain" description="Mon2/Sec7/BIG1-like dimerisation and cyclophilin-binding" evidence="1">
    <location>
        <begin position="9"/>
        <end position="183"/>
    </location>
</feature>